<evidence type="ECO:0000256" key="1">
    <source>
        <dbReference type="SAM" id="MobiDB-lite"/>
    </source>
</evidence>
<feature type="compositionally biased region" description="Basic residues" evidence="1">
    <location>
        <begin position="103"/>
        <end position="117"/>
    </location>
</feature>
<proteinExistence type="evidence at transcript level"/>
<dbReference type="AlphaFoldDB" id="A0A4Y7LME9"/>
<dbReference type="Gene3D" id="1.10.20.10">
    <property type="entry name" value="Histone, subunit A"/>
    <property type="match status" value="1"/>
</dbReference>
<accession>A0A4Y7LME9</accession>
<organism evidence="2">
    <name type="scientific">Eubosmina coregoni</name>
    <dbReference type="NCBI Taxonomy" id="186181"/>
    <lineage>
        <taxon>Eukaryota</taxon>
        <taxon>Metazoa</taxon>
        <taxon>Ecdysozoa</taxon>
        <taxon>Arthropoda</taxon>
        <taxon>Crustacea</taxon>
        <taxon>Branchiopoda</taxon>
        <taxon>Diplostraca</taxon>
        <taxon>Cladocera</taxon>
        <taxon>Anomopoda</taxon>
        <taxon>Bosminidae</taxon>
        <taxon>Eubosmina</taxon>
    </lineage>
</organism>
<protein>
    <submittedName>
        <fullName evidence="2">EOG090X0H1B</fullName>
    </submittedName>
</protein>
<dbReference type="GO" id="GO:0046982">
    <property type="term" value="F:protein heterodimerization activity"/>
    <property type="evidence" value="ECO:0007669"/>
    <property type="project" value="InterPro"/>
</dbReference>
<gene>
    <name evidence="2" type="primary">EOG090X0H1B</name>
</gene>
<feature type="compositionally biased region" description="Acidic residues" evidence="1">
    <location>
        <begin position="138"/>
        <end position="155"/>
    </location>
</feature>
<reference evidence="2" key="1">
    <citation type="submission" date="2018-08" db="EMBL/GenBank/DDBJ databases">
        <authorList>
            <person name="Cornetti L."/>
        </authorList>
    </citation>
    <scope>NUCLEOTIDE SEQUENCE</scope>
    <source>
        <strain evidence="2">FI-BAL1-1</strain>
    </source>
</reference>
<name>A0A4Y7LME9_9CRUS</name>
<evidence type="ECO:0000313" key="2">
    <source>
        <dbReference type="EMBL" id="SVE70150.1"/>
    </source>
</evidence>
<feature type="region of interest" description="Disordered" evidence="1">
    <location>
        <begin position="56"/>
        <end position="174"/>
    </location>
</feature>
<feature type="compositionally biased region" description="Low complexity" evidence="1">
    <location>
        <begin position="88"/>
        <end position="102"/>
    </location>
</feature>
<feature type="compositionally biased region" description="Low complexity" evidence="1">
    <location>
        <begin position="70"/>
        <end position="79"/>
    </location>
</feature>
<sequence>MPSKKKKYNARFPPAVQITSAKNAKTLSPAHLKQCILDEDRFDFLKDLVLAIPDVQGDGEEQAGSSVPSTPTTHQQHPPIFRSQSEVTAGSSSASSSTAAAGRKTRGTGRPRGRPRKNPLEAPSAPRVWPTRTKKSESEEESSDEEDDDEDDSSDGNDTTPVAGSSRNGAATTTTVLPTMTIKANNDPQAAAAAAAAAAIQFNAVQPNFYQEISNNGGGTAQPFQIQITLPPLPTAVESTATGVGNGLNPPPSSAADDEDYDT</sequence>
<dbReference type="EMBL" id="LR000531">
    <property type="protein sequence ID" value="SVE70150.1"/>
    <property type="molecule type" value="mRNA"/>
</dbReference>
<feature type="region of interest" description="Disordered" evidence="1">
    <location>
        <begin position="236"/>
        <end position="263"/>
    </location>
</feature>
<dbReference type="SUPFAM" id="SSF47113">
    <property type="entry name" value="Histone-fold"/>
    <property type="match status" value="1"/>
</dbReference>
<feature type="compositionally biased region" description="Polar residues" evidence="1">
    <location>
        <begin position="156"/>
        <end position="171"/>
    </location>
</feature>
<dbReference type="InterPro" id="IPR009072">
    <property type="entry name" value="Histone-fold"/>
</dbReference>